<protein>
    <submittedName>
        <fullName evidence="2">Uncharacterized protein</fullName>
    </submittedName>
</protein>
<sequence length="121" mass="13279">MTPWWSVGYAEHNPWGCSPAPPESIQTSAENTREHLASCFNLPPTSEVELLLKNGMASQDPGLPNDIPNQQPCPWFLYGHRGKEKAKFTKMTNIFDNSSPVSDLLKNGKGNDGPALRAADN</sequence>
<evidence type="ECO:0000313" key="2">
    <source>
        <dbReference type="EMBL" id="RMC17303.1"/>
    </source>
</evidence>
<accession>A0A3M0KVW5</accession>
<feature type="region of interest" description="Disordered" evidence="1">
    <location>
        <begin position="96"/>
        <end position="121"/>
    </location>
</feature>
<name>A0A3M0KVW5_HIRRU</name>
<evidence type="ECO:0000313" key="3">
    <source>
        <dbReference type="Proteomes" id="UP000269221"/>
    </source>
</evidence>
<reference evidence="2 3" key="1">
    <citation type="submission" date="2018-07" db="EMBL/GenBank/DDBJ databases">
        <title>A high quality draft genome assembly of the barn swallow (H. rustica rustica).</title>
        <authorList>
            <person name="Formenti G."/>
            <person name="Chiara M."/>
            <person name="Poveda L."/>
            <person name="Francoijs K.-J."/>
            <person name="Bonisoli-Alquati A."/>
            <person name="Canova L."/>
            <person name="Gianfranceschi L."/>
            <person name="Horner D.S."/>
            <person name="Saino N."/>
        </authorList>
    </citation>
    <scope>NUCLEOTIDE SEQUENCE [LARGE SCALE GENOMIC DNA]</scope>
    <source>
        <strain evidence="2">Chelidonia</strain>
        <tissue evidence="2">Blood</tissue>
    </source>
</reference>
<evidence type="ECO:0000256" key="1">
    <source>
        <dbReference type="SAM" id="MobiDB-lite"/>
    </source>
</evidence>
<dbReference type="Proteomes" id="UP000269221">
    <property type="component" value="Unassembled WGS sequence"/>
</dbReference>
<comment type="caution">
    <text evidence="2">The sequence shown here is derived from an EMBL/GenBank/DDBJ whole genome shotgun (WGS) entry which is preliminary data.</text>
</comment>
<dbReference type="EMBL" id="QRBI01000099">
    <property type="protein sequence ID" value="RMC17303.1"/>
    <property type="molecule type" value="Genomic_DNA"/>
</dbReference>
<keyword evidence="3" id="KW-1185">Reference proteome</keyword>
<organism evidence="2 3">
    <name type="scientific">Hirundo rustica rustica</name>
    <dbReference type="NCBI Taxonomy" id="333673"/>
    <lineage>
        <taxon>Eukaryota</taxon>
        <taxon>Metazoa</taxon>
        <taxon>Chordata</taxon>
        <taxon>Craniata</taxon>
        <taxon>Vertebrata</taxon>
        <taxon>Euteleostomi</taxon>
        <taxon>Archelosauria</taxon>
        <taxon>Archosauria</taxon>
        <taxon>Dinosauria</taxon>
        <taxon>Saurischia</taxon>
        <taxon>Theropoda</taxon>
        <taxon>Coelurosauria</taxon>
        <taxon>Aves</taxon>
        <taxon>Neognathae</taxon>
        <taxon>Neoaves</taxon>
        <taxon>Telluraves</taxon>
        <taxon>Australaves</taxon>
        <taxon>Passeriformes</taxon>
        <taxon>Sylvioidea</taxon>
        <taxon>Hirundinidae</taxon>
        <taxon>Hirundo</taxon>
    </lineage>
</organism>
<dbReference type="AlphaFoldDB" id="A0A3M0KVW5"/>
<proteinExistence type="predicted"/>
<gene>
    <name evidence="2" type="ORF">DUI87_05884</name>
</gene>